<comment type="subcellular location">
    <subcellularLocation>
        <location evidence="1">Membrane</location>
    </subcellularLocation>
</comment>
<dbReference type="InterPro" id="IPR014472">
    <property type="entry name" value="CHOPT"/>
</dbReference>
<dbReference type="AlphaFoldDB" id="A0A1A9ZJS1"/>
<evidence type="ECO:0000256" key="3">
    <source>
        <dbReference type="ARBA" id="ARBA00023136"/>
    </source>
</evidence>
<accession>A0A1A9ZJS1</accession>
<evidence type="ECO:0000256" key="2">
    <source>
        <dbReference type="ARBA" id="ARBA00010441"/>
    </source>
</evidence>
<name>A0A1A9ZJS1_GLOPL</name>
<evidence type="ECO:0000256" key="4">
    <source>
        <dbReference type="SAM" id="SignalP"/>
    </source>
</evidence>
<keyword evidence="3" id="KW-0472">Membrane</keyword>
<evidence type="ECO:0000313" key="6">
    <source>
        <dbReference type="Proteomes" id="UP000092445"/>
    </source>
</evidence>
<organism evidence="5 6">
    <name type="scientific">Glossina pallidipes</name>
    <name type="common">Tsetse fly</name>
    <dbReference type="NCBI Taxonomy" id="7398"/>
    <lineage>
        <taxon>Eukaryota</taxon>
        <taxon>Metazoa</taxon>
        <taxon>Ecdysozoa</taxon>
        <taxon>Arthropoda</taxon>
        <taxon>Hexapoda</taxon>
        <taxon>Insecta</taxon>
        <taxon>Pterygota</taxon>
        <taxon>Neoptera</taxon>
        <taxon>Endopterygota</taxon>
        <taxon>Diptera</taxon>
        <taxon>Brachycera</taxon>
        <taxon>Muscomorpha</taxon>
        <taxon>Hippoboscoidea</taxon>
        <taxon>Glossinidae</taxon>
        <taxon>Glossina</taxon>
    </lineage>
</organism>
<dbReference type="PANTHER" id="PTHR10414">
    <property type="entry name" value="ETHANOLAMINEPHOSPHOTRANSFERASE"/>
    <property type="match status" value="1"/>
</dbReference>
<sequence length="173" mass="19582">MHCVFALSTCILCQLGHYSNWLLFHGCEVRTMPQYFALSIDLLALRYAKVINNERFRKNGSRVADTSVLSPSISLTMVILPAFTIAQKSQENASLYFTAFGLVAAKVANKLVIAHKTKTEIGIFGFFSFRSVIWTSQDLTRYFGHFSLEICAHLHIDLFAINQGAWYEAMEFP</sequence>
<protein>
    <submittedName>
        <fullName evidence="5">Uncharacterized protein</fullName>
    </submittedName>
</protein>
<reference evidence="5" key="2">
    <citation type="submission" date="2020-05" db="UniProtKB">
        <authorList>
            <consortium name="EnsemblMetazoa"/>
        </authorList>
    </citation>
    <scope>IDENTIFICATION</scope>
    <source>
        <strain evidence="5">IAEA</strain>
    </source>
</reference>
<dbReference type="GO" id="GO:0005789">
    <property type="term" value="C:endoplasmic reticulum membrane"/>
    <property type="evidence" value="ECO:0007669"/>
    <property type="project" value="TreeGrafter"/>
</dbReference>
<feature type="signal peptide" evidence="4">
    <location>
        <begin position="1"/>
        <end position="18"/>
    </location>
</feature>
<feature type="chain" id="PRO_5008402974" evidence="4">
    <location>
        <begin position="19"/>
        <end position="173"/>
    </location>
</feature>
<dbReference type="STRING" id="7398.A0A1A9ZJS1"/>
<dbReference type="PANTHER" id="PTHR10414:SF37">
    <property type="entry name" value="BB IN A BOXCAR, ISOFORM C"/>
    <property type="match status" value="1"/>
</dbReference>
<dbReference type="VEuPathDB" id="VectorBase:GPAI016986"/>
<evidence type="ECO:0000313" key="5">
    <source>
        <dbReference type="EnsemblMetazoa" id="GPAI016986-PA"/>
    </source>
</evidence>
<keyword evidence="4" id="KW-0732">Signal</keyword>
<dbReference type="EnsemblMetazoa" id="GPAI016986-RA">
    <property type="protein sequence ID" value="GPAI016986-PA"/>
    <property type="gene ID" value="GPAI016986"/>
</dbReference>
<dbReference type="GO" id="GO:0004307">
    <property type="term" value="F:ethanolaminephosphotransferase activity"/>
    <property type="evidence" value="ECO:0007669"/>
    <property type="project" value="TreeGrafter"/>
</dbReference>
<dbReference type="GO" id="GO:0006646">
    <property type="term" value="P:phosphatidylethanolamine biosynthetic process"/>
    <property type="evidence" value="ECO:0007669"/>
    <property type="project" value="TreeGrafter"/>
</dbReference>
<evidence type="ECO:0000256" key="1">
    <source>
        <dbReference type="ARBA" id="ARBA00004370"/>
    </source>
</evidence>
<dbReference type="Proteomes" id="UP000092445">
    <property type="component" value="Unassembled WGS sequence"/>
</dbReference>
<keyword evidence="6" id="KW-1185">Reference proteome</keyword>
<proteinExistence type="inferred from homology"/>
<dbReference type="GO" id="GO:0005794">
    <property type="term" value="C:Golgi apparatus"/>
    <property type="evidence" value="ECO:0007669"/>
    <property type="project" value="TreeGrafter"/>
</dbReference>
<dbReference type="GO" id="GO:0004142">
    <property type="term" value="F:diacylglycerol cholinephosphotransferase activity"/>
    <property type="evidence" value="ECO:0007669"/>
    <property type="project" value="TreeGrafter"/>
</dbReference>
<comment type="similarity">
    <text evidence="2">Belongs to the CDP-alcohol phosphatidyltransferase class-I family.</text>
</comment>
<reference evidence="6" key="1">
    <citation type="submission" date="2014-03" db="EMBL/GenBank/DDBJ databases">
        <authorList>
            <person name="Aksoy S."/>
            <person name="Warren W."/>
            <person name="Wilson R.K."/>
        </authorList>
    </citation>
    <scope>NUCLEOTIDE SEQUENCE [LARGE SCALE GENOMIC DNA]</scope>
    <source>
        <strain evidence="6">IAEA</strain>
    </source>
</reference>